<evidence type="ECO:0000256" key="4">
    <source>
        <dbReference type="ARBA" id="ARBA00023054"/>
    </source>
</evidence>
<comment type="subcellular location">
    <subcellularLocation>
        <location evidence="1 8">Nucleus</location>
    </subcellularLocation>
</comment>
<evidence type="ECO:0000256" key="1">
    <source>
        <dbReference type="ARBA" id="ARBA00004123"/>
    </source>
</evidence>
<dbReference type="PANTHER" id="PTHR31398:SF0">
    <property type="entry name" value="MEIOTIC NUCLEAR DIVISION PROTEIN 1 HOMOLOG"/>
    <property type="match status" value="1"/>
</dbReference>
<evidence type="ECO:0000313" key="9">
    <source>
        <dbReference type="EMBL" id="CAB3979334.1"/>
    </source>
</evidence>
<evidence type="ECO:0000256" key="5">
    <source>
        <dbReference type="ARBA" id="ARBA00023172"/>
    </source>
</evidence>
<sequence>MSKKRGLSLDEKRKRIMDIFFDRKDFFQLKEIEKIASKEKGINAMVVKEIVQGLVDDNMVDTERIGTSNYFWAFPSKAMIAKKAKLQGLKNNIETYEQKKVQLEKDIKEAKTTRTDTDKRTEVLKDLAGKEELCQKLSKELERYKECDPEVLEKMMEETKMSHEAANRWTDNIFSIKSWCTKKFGVEGKDIDKNFGIPEDFDYLE</sequence>
<proteinExistence type="inferred from homology"/>
<dbReference type="InterPro" id="IPR005647">
    <property type="entry name" value="Mnd1"/>
</dbReference>
<organism evidence="9 10">
    <name type="scientific">Paramuricea clavata</name>
    <name type="common">Red gorgonian</name>
    <name type="synonym">Violescent sea-whip</name>
    <dbReference type="NCBI Taxonomy" id="317549"/>
    <lineage>
        <taxon>Eukaryota</taxon>
        <taxon>Metazoa</taxon>
        <taxon>Cnidaria</taxon>
        <taxon>Anthozoa</taxon>
        <taxon>Octocorallia</taxon>
        <taxon>Malacalcyonacea</taxon>
        <taxon>Plexauridae</taxon>
        <taxon>Paramuricea</taxon>
    </lineage>
</organism>
<keyword evidence="10" id="KW-1185">Reference proteome</keyword>
<evidence type="ECO:0000256" key="3">
    <source>
        <dbReference type="ARBA" id="ARBA00013726"/>
    </source>
</evidence>
<comment type="caution">
    <text evidence="9">The sequence shown here is derived from an EMBL/GenBank/DDBJ whole genome shotgun (WGS) entry which is preliminary data.</text>
</comment>
<dbReference type="InterPro" id="IPR040453">
    <property type="entry name" value="Mnd1_HTH"/>
</dbReference>
<keyword evidence="7" id="KW-0469">Meiosis</keyword>
<dbReference type="PIRSF" id="PIRSF026991">
    <property type="entry name" value="Mnd1"/>
    <property type="match status" value="1"/>
</dbReference>
<dbReference type="GO" id="GO:0005634">
    <property type="term" value="C:nucleus"/>
    <property type="evidence" value="ECO:0007669"/>
    <property type="project" value="UniProtKB-SubCell"/>
</dbReference>
<gene>
    <name evidence="9" type="ORF">PACLA_8A072939</name>
</gene>
<comment type="similarity">
    <text evidence="2 8">Belongs to the MND1 family.</text>
</comment>
<dbReference type="GO" id="GO:0003690">
    <property type="term" value="F:double-stranded DNA binding"/>
    <property type="evidence" value="ECO:0007669"/>
    <property type="project" value="InterPro"/>
</dbReference>
<protein>
    <recommendedName>
        <fullName evidence="3 8">Meiotic nuclear division protein 1 homolog</fullName>
    </recommendedName>
</protein>
<dbReference type="OrthoDB" id="273345at2759"/>
<dbReference type="Proteomes" id="UP001152795">
    <property type="component" value="Unassembled WGS sequence"/>
</dbReference>
<dbReference type="Pfam" id="PF18517">
    <property type="entry name" value="LZ3wCH"/>
    <property type="match status" value="1"/>
</dbReference>
<dbReference type="GO" id="GO:0007131">
    <property type="term" value="P:reciprocal meiotic recombination"/>
    <property type="evidence" value="ECO:0007669"/>
    <property type="project" value="InterPro"/>
</dbReference>
<keyword evidence="5" id="KW-0233">DNA recombination</keyword>
<dbReference type="Pfam" id="PF03962">
    <property type="entry name" value="Mnd1"/>
    <property type="match status" value="1"/>
</dbReference>
<evidence type="ECO:0000256" key="8">
    <source>
        <dbReference type="PIRNR" id="PIRNR026991"/>
    </source>
</evidence>
<keyword evidence="4" id="KW-0175">Coiled coil</keyword>
<accession>A0A7D9D999</accession>
<dbReference type="AlphaFoldDB" id="A0A7D9D999"/>
<dbReference type="InterPro" id="IPR040661">
    <property type="entry name" value="LZ3wCH"/>
</dbReference>
<evidence type="ECO:0000256" key="7">
    <source>
        <dbReference type="ARBA" id="ARBA00023254"/>
    </source>
</evidence>
<evidence type="ECO:0000313" key="10">
    <source>
        <dbReference type="Proteomes" id="UP001152795"/>
    </source>
</evidence>
<dbReference type="PANTHER" id="PTHR31398">
    <property type="entry name" value="MEIOTIC NUCLEAR DIVISION PROTEIN 1 HOMOLOG"/>
    <property type="match status" value="1"/>
</dbReference>
<comment type="function">
    <text evidence="8">Required for proper homologous chromosome pairing and efficient cross-over and intragenic recombination during meiosis.</text>
</comment>
<evidence type="ECO:0000256" key="6">
    <source>
        <dbReference type="ARBA" id="ARBA00023242"/>
    </source>
</evidence>
<name>A0A7D9D999_PARCT</name>
<keyword evidence="6 8" id="KW-0539">Nucleus</keyword>
<dbReference type="EMBL" id="CACRXK020000188">
    <property type="protein sequence ID" value="CAB3979334.1"/>
    <property type="molecule type" value="Genomic_DNA"/>
</dbReference>
<reference evidence="9" key="1">
    <citation type="submission" date="2020-04" db="EMBL/GenBank/DDBJ databases">
        <authorList>
            <person name="Alioto T."/>
            <person name="Alioto T."/>
            <person name="Gomez Garrido J."/>
        </authorList>
    </citation>
    <scope>NUCLEOTIDE SEQUENCE</scope>
    <source>
        <strain evidence="9">A484AB</strain>
    </source>
</reference>
<evidence type="ECO:0000256" key="2">
    <source>
        <dbReference type="ARBA" id="ARBA00005981"/>
    </source>
</evidence>